<dbReference type="PANTHER" id="PTHR30173:SF36">
    <property type="entry name" value="ECF RNA POLYMERASE SIGMA FACTOR SIGJ"/>
    <property type="match status" value="1"/>
</dbReference>
<dbReference type="HOGENOM" id="CLU_047691_22_3_11"/>
<dbReference type="NCBIfam" id="TIGR02937">
    <property type="entry name" value="sigma70-ECF"/>
    <property type="match status" value="1"/>
</dbReference>
<keyword evidence="4" id="KW-0804">Transcription</keyword>
<keyword evidence="2" id="KW-0805">Transcription regulation</keyword>
<dbReference type="GO" id="GO:0003677">
    <property type="term" value="F:DNA binding"/>
    <property type="evidence" value="ECO:0007669"/>
    <property type="project" value="InterPro"/>
</dbReference>
<feature type="domain" description="RNA polymerase sigma factor 70 region 4 type 2" evidence="6">
    <location>
        <begin position="108"/>
        <end position="156"/>
    </location>
</feature>
<dbReference type="eggNOG" id="COG1595">
    <property type="taxonomic scope" value="Bacteria"/>
</dbReference>
<dbReference type="CDD" id="cd06171">
    <property type="entry name" value="Sigma70_r4"/>
    <property type="match status" value="1"/>
</dbReference>
<sequence length="199" mass="22155">MGGSVQEFESHRRWLLAMAYRWVRSTAEAEDIVSEAWIRWHRVSDIRDHSAVLATIVSRLCSDHLKSARVRREKCDGAVLPEPSTAAAPPTPDGVVERNEEVMLVAGRLLERLNPAERGVLVLRHGFEYSYRDVSQVLGIREASCRQLYSRGRARLVASARRFATEPAKQAELASRLAAASRAGDLAALERLLAADVKI</sequence>
<dbReference type="GO" id="GO:0006352">
    <property type="term" value="P:DNA-templated transcription initiation"/>
    <property type="evidence" value="ECO:0007669"/>
    <property type="project" value="InterPro"/>
</dbReference>
<dbReference type="PATRIC" id="fig|391037.6.peg.581"/>
<evidence type="ECO:0000313" key="7">
    <source>
        <dbReference type="EMBL" id="ABV96496.1"/>
    </source>
</evidence>
<dbReference type="OrthoDB" id="6689546at2"/>
<dbReference type="Gene3D" id="1.10.1740.10">
    <property type="match status" value="1"/>
</dbReference>
<dbReference type="Pfam" id="PF08281">
    <property type="entry name" value="Sigma70_r4_2"/>
    <property type="match status" value="1"/>
</dbReference>
<dbReference type="STRING" id="391037.Sare_0568"/>
<dbReference type="PANTHER" id="PTHR30173">
    <property type="entry name" value="SIGMA 19 FACTOR"/>
    <property type="match status" value="1"/>
</dbReference>
<proteinExistence type="inferred from homology"/>
<reference evidence="7" key="1">
    <citation type="submission" date="2007-10" db="EMBL/GenBank/DDBJ databases">
        <title>Complete sequence of Salinispora arenicola CNS-205.</title>
        <authorList>
            <consortium name="US DOE Joint Genome Institute"/>
            <person name="Copeland A."/>
            <person name="Lucas S."/>
            <person name="Lapidus A."/>
            <person name="Barry K."/>
            <person name="Glavina del Rio T."/>
            <person name="Dalin E."/>
            <person name="Tice H."/>
            <person name="Pitluck S."/>
            <person name="Foster B."/>
            <person name="Schmutz J."/>
            <person name="Larimer F."/>
            <person name="Land M."/>
            <person name="Hauser L."/>
            <person name="Kyrpides N."/>
            <person name="Ivanova N."/>
            <person name="Jensen P.R."/>
            <person name="Moore B.S."/>
            <person name="Penn K."/>
            <person name="Jenkins C."/>
            <person name="Udwary D."/>
            <person name="Xiang L."/>
            <person name="Gontang E."/>
            <person name="Richardson P."/>
        </authorList>
    </citation>
    <scope>NUCLEOTIDE SEQUENCE [LARGE SCALE GENOMIC DNA]</scope>
    <source>
        <strain evidence="7">CNS-205</strain>
    </source>
</reference>
<dbReference type="SUPFAM" id="SSF88946">
    <property type="entry name" value="Sigma2 domain of RNA polymerase sigma factors"/>
    <property type="match status" value="1"/>
</dbReference>
<dbReference type="EMBL" id="CP000850">
    <property type="protein sequence ID" value="ABV96496.1"/>
    <property type="molecule type" value="Genomic_DNA"/>
</dbReference>
<evidence type="ECO:0000256" key="3">
    <source>
        <dbReference type="ARBA" id="ARBA00023082"/>
    </source>
</evidence>
<dbReference type="InterPro" id="IPR052704">
    <property type="entry name" value="ECF_Sigma-70_Domain"/>
</dbReference>
<evidence type="ECO:0000256" key="1">
    <source>
        <dbReference type="ARBA" id="ARBA00010641"/>
    </source>
</evidence>
<keyword evidence="3" id="KW-0731">Sigma factor</keyword>
<dbReference type="InterPro" id="IPR013325">
    <property type="entry name" value="RNA_pol_sigma_r2"/>
</dbReference>
<dbReference type="InterPro" id="IPR007627">
    <property type="entry name" value="RNA_pol_sigma70_r2"/>
</dbReference>
<organism evidence="7">
    <name type="scientific">Salinispora arenicola (strain CNS-205)</name>
    <dbReference type="NCBI Taxonomy" id="391037"/>
    <lineage>
        <taxon>Bacteria</taxon>
        <taxon>Bacillati</taxon>
        <taxon>Actinomycetota</taxon>
        <taxon>Actinomycetes</taxon>
        <taxon>Micromonosporales</taxon>
        <taxon>Micromonosporaceae</taxon>
        <taxon>Salinispora</taxon>
    </lineage>
</organism>
<dbReference type="Pfam" id="PF04542">
    <property type="entry name" value="Sigma70_r2"/>
    <property type="match status" value="1"/>
</dbReference>
<accession>A8M126</accession>
<comment type="similarity">
    <text evidence="1">Belongs to the sigma-70 factor family. ECF subfamily.</text>
</comment>
<dbReference type="KEGG" id="saq:Sare_0568"/>
<dbReference type="InterPro" id="IPR013324">
    <property type="entry name" value="RNA_pol_sigma_r3/r4-like"/>
</dbReference>
<dbReference type="Gene3D" id="1.10.10.10">
    <property type="entry name" value="Winged helix-like DNA-binding domain superfamily/Winged helix DNA-binding domain"/>
    <property type="match status" value="1"/>
</dbReference>
<evidence type="ECO:0000259" key="5">
    <source>
        <dbReference type="Pfam" id="PF04542"/>
    </source>
</evidence>
<evidence type="ECO:0000256" key="4">
    <source>
        <dbReference type="ARBA" id="ARBA00023163"/>
    </source>
</evidence>
<evidence type="ECO:0000256" key="2">
    <source>
        <dbReference type="ARBA" id="ARBA00023015"/>
    </source>
</evidence>
<dbReference type="SUPFAM" id="SSF88659">
    <property type="entry name" value="Sigma3 and sigma4 domains of RNA polymerase sigma factors"/>
    <property type="match status" value="1"/>
</dbReference>
<dbReference type="InterPro" id="IPR014284">
    <property type="entry name" value="RNA_pol_sigma-70_dom"/>
</dbReference>
<dbReference type="InterPro" id="IPR013249">
    <property type="entry name" value="RNA_pol_sigma70_r4_t2"/>
</dbReference>
<dbReference type="AlphaFoldDB" id="A8M126"/>
<evidence type="ECO:0000259" key="6">
    <source>
        <dbReference type="Pfam" id="PF08281"/>
    </source>
</evidence>
<feature type="domain" description="RNA polymerase sigma-70 region 2" evidence="5">
    <location>
        <begin position="8"/>
        <end position="69"/>
    </location>
</feature>
<dbReference type="GO" id="GO:0016987">
    <property type="term" value="F:sigma factor activity"/>
    <property type="evidence" value="ECO:0007669"/>
    <property type="project" value="UniProtKB-KW"/>
</dbReference>
<protein>
    <submittedName>
        <fullName evidence="7">RNA polymerase, sigma-24 subunit, ECF subfamily</fullName>
    </submittedName>
</protein>
<gene>
    <name evidence="7" type="ordered locus">Sare_0568</name>
</gene>
<dbReference type="InterPro" id="IPR036388">
    <property type="entry name" value="WH-like_DNA-bd_sf"/>
</dbReference>
<name>A8M126_SALAI</name>